<dbReference type="AlphaFoldDB" id="A0A918I5Y2"/>
<dbReference type="GO" id="GO:0003677">
    <property type="term" value="F:DNA binding"/>
    <property type="evidence" value="ECO:0007669"/>
    <property type="project" value="UniProtKB-KW"/>
</dbReference>
<reference evidence="5" key="2">
    <citation type="submission" date="2020-09" db="EMBL/GenBank/DDBJ databases">
        <authorList>
            <person name="Sun Q."/>
            <person name="Ohkuma M."/>
        </authorList>
    </citation>
    <scope>NUCLEOTIDE SEQUENCE</scope>
    <source>
        <strain evidence="5">JCM 4391</strain>
    </source>
</reference>
<feature type="domain" description="HTH gntR-type" evidence="4">
    <location>
        <begin position="1"/>
        <end position="69"/>
    </location>
</feature>
<dbReference type="InterPro" id="IPR028978">
    <property type="entry name" value="Chorismate_lyase_/UTRA_dom_sf"/>
</dbReference>
<dbReference type="Pfam" id="PF00392">
    <property type="entry name" value="GntR"/>
    <property type="match status" value="1"/>
</dbReference>
<dbReference type="Gene3D" id="1.10.10.10">
    <property type="entry name" value="Winged helix-like DNA-binding domain superfamily/Winged helix DNA-binding domain"/>
    <property type="match status" value="1"/>
</dbReference>
<dbReference type="SUPFAM" id="SSF64288">
    <property type="entry name" value="Chorismate lyase-like"/>
    <property type="match status" value="1"/>
</dbReference>
<dbReference type="SUPFAM" id="SSF46785">
    <property type="entry name" value="Winged helix' DNA-binding domain"/>
    <property type="match status" value="1"/>
</dbReference>
<dbReference type="PANTHER" id="PTHR44846">
    <property type="entry name" value="MANNOSYL-D-GLYCERATE TRANSPORT/METABOLISM SYSTEM REPRESSOR MNGR-RELATED"/>
    <property type="match status" value="1"/>
</dbReference>
<comment type="caution">
    <text evidence="5">The sequence shown here is derived from an EMBL/GenBank/DDBJ whole genome shotgun (WGS) entry which is preliminary data.</text>
</comment>
<evidence type="ECO:0000313" key="5">
    <source>
        <dbReference type="EMBL" id="GGU67457.1"/>
    </source>
</evidence>
<dbReference type="RefSeq" id="WP_189554843.1">
    <property type="nucleotide sequence ID" value="NZ_BMTP01000031.1"/>
</dbReference>
<evidence type="ECO:0000259" key="4">
    <source>
        <dbReference type="PROSITE" id="PS50949"/>
    </source>
</evidence>
<keyword evidence="6" id="KW-1185">Reference proteome</keyword>
<sequence>MSGYAEIAAHYREVIRNGDLKPGDPMPSYSAAVEEHQVNRTTVVRAYDVLKAEGLIVSQPGKGTVVASSPLVVTGADRVDRMSRNGRRYAPGESSTAHRVMRRSVYDPEVCQALDLEPGDEVVIRIRTFRQDDRATTVGVSIYPPRTLAEVPELAEEGRMTHYFGDLYTERTGREVVKGQRTAEARQASQNELDALEIDAPPHVSVAVLVTKVTFHDEDGPLGHWEDVYAPGTRMPLPE</sequence>
<dbReference type="Gene3D" id="3.40.1410.10">
    <property type="entry name" value="Chorismate lyase-like"/>
    <property type="match status" value="1"/>
</dbReference>
<dbReference type="GO" id="GO:0045892">
    <property type="term" value="P:negative regulation of DNA-templated transcription"/>
    <property type="evidence" value="ECO:0007669"/>
    <property type="project" value="TreeGrafter"/>
</dbReference>
<dbReference type="InterPro" id="IPR036390">
    <property type="entry name" value="WH_DNA-bd_sf"/>
</dbReference>
<dbReference type="GO" id="GO:0003700">
    <property type="term" value="F:DNA-binding transcription factor activity"/>
    <property type="evidence" value="ECO:0007669"/>
    <property type="project" value="InterPro"/>
</dbReference>
<evidence type="ECO:0000313" key="6">
    <source>
        <dbReference type="Proteomes" id="UP000636661"/>
    </source>
</evidence>
<dbReference type="InterPro" id="IPR050679">
    <property type="entry name" value="Bact_HTH_transcr_reg"/>
</dbReference>
<accession>A0A918I5Y2</accession>
<dbReference type="SMART" id="SM00345">
    <property type="entry name" value="HTH_GNTR"/>
    <property type="match status" value="1"/>
</dbReference>
<keyword evidence="1" id="KW-0805">Transcription regulation</keyword>
<dbReference type="InterPro" id="IPR000524">
    <property type="entry name" value="Tscrpt_reg_HTH_GntR"/>
</dbReference>
<protein>
    <recommendedName>
        <fullName evidence="4">HTH gntR-type domain-containing protein</fullName>
    </recommendedName>
</protein>
<dbReference type="CDD" id="cd07377">
    <property type="entry name" value="WHTH_GntR"/>
    <property type="match status" value="1"/>
</dbReference>
<name>A0A918I5Y2_9ACTN</name>
<dbReference type="Pfam" id="PF07702">
    <property type="entry name" value="UTRA"/>
    <property type="match status" value="1"/>
</dbReference>
<gene>
    <name evidence="5" type="ORF">GCM10010274_64930</name>
</gene>
<reference evidence="5" key="1">
    <citation type="journal article" date="2014" name="Int. J. Syst. Evol. Microbiol.">
        <title>Complete genome sequence of Corynebacterium casei LMG S-19264T (=DSM 44701T), isolated from a smear-ripened cheese.</title>
        <authorList>
            <consortium name="US DOE Joint Genome Institute (JGI-PGF)"/>
            <person name="Walter F."/>
            <person name="Albersmeier A."/>
            <person name="Kalinowski J."/>
            <person name="Ruckert C."/>
        </authorList>
    </citation>
    <scope>NUCLEOTIDE SEQUENCE</scope>
    <source>
        <strain evidence="5">JCM 4391</strain>
    </source>
</reference>
<proteinExistence type="predicted"/>
<dbReference type="Proteomes" id="UP000636661">
    <property type="component" value="Unassembled WGS sequence"/>
</dbReference>
<organism evidence="5 6">
    <name type="scientific">Streptomyces lavendofoliae</name>
    <dbReference type="NCBI Taxonomy" id="67314"/>
    <lineage>
        <taxon>Bacteria</taxon>
        <taxon>Bacillati</taxon>
        <taxon>Actinomycetota</taxon>
        <taxon>Actinomycetes</taxon>
        <taxon>Kitasatosporales</taxon>
        <taxon>Streptomycetaceae</taxon>
        <taxon>Streptomyces</taxon>
    </lineage>
</organism>
<dbReference type="InterPro" id="IPR011663">
    <property type="entry name" value="UTRA"/>
</dbReference>
<keyword evidence="2" id="KW-0238">DNA-binding</keyword>
<evidence type="ECO:0000256" key="3">
    <source>
        <dbReference type="ARBA" id="ARBA00023163"/>
    </source>
</evidence>
<dbReference type="InterPro" id="IPR036388">
    <property type="entry name" value="WH-like_DNA-bd_sf"/>
</dbReference>
<dbReference type="PANTHER" id="PTHR44846:SF17">
    <property type="entry name" value="GNTR-FAMILY TRANSCRIPTIONAL REGULATOR"/>
    <property type="match status" value="1"/>
</dbReference>
<evidence type="ECO:0000256" key="2">
    <source>
        <dbReference type="ARBA" id="ARBA00023125"/>
    </source>
</evidence>
<keyword evidence="3" id="KW-0804">Transcription</keyword>
<dbReference type="EMBL" id="BMTP01000031">
    <property type="protein sequence ID" value="GGU67457.1"/>
    <property type="molecule type" value="Genomic_DNA"/>
</dbReference>
<evidence type="ECO:0000256" key="1">
    <source>
        <dbReference type="ARBA" id="ARBA00023015"/>
    </source>
</evidence>
<dbReference type="PROSITE" id="PS50949">
    <property type="entry name" value="HTH_GNTR"/>
    <property type="match status" value="1"/>
</dbReference>